<dbReference type="NCBIfam" id="TIGR02274">
    <property type="entry name" value="dCTP_deam"/>
    <property type="match status" value="1"/>
</dbReference>
<sequence>MILTGDLIERSVSSGKITIDPFSRDHITTNSYDVTLGNTFIRYVDGLIDVAVKPKTQEIRVSAGEILVMEKGDFLLGHTREKVGSRHFVPVLHARSGIARLGLFVHVTADLIDLGSVGQLTFQLFATRSVAITPNMRIGQVSFWKPYGRRTFYSGKYQGSVGPQVSKIQQDFEKALGQETTCE</sequence>
<geneLocation type="plasmid" evidence="3 4">
    <name>pWSM1592_3</name>
</geneLocation>
<accession>A0ABY5XZJ5</accession>
<dbReference type="EC" id="3.5.4.13" evidence="3"/>
<dbReference type="RefSeq" id="WP_027513732.1">
    <property type="nucleotide sequence ID" value="NZ_CP104146.1"/>
</dbReference>
<dbReference type="EMBL" id="CP104146">
    <property type="protein sequence ID" value="UWU19476.1"/>
    <property type="molecule type" value="Genomic_DNA"/>
</dbReference>
<reference evidence="3" key="1">
    <citation type="submission" date="2022-09" db="EMBL/GenBank/DDBJ databases">
        <title>Australian commercial rhizobial inoculants.</title>
        <authorList>
            <person name="Kohlmeier M.G."/>
            <person name="O'Hara G.W."/>
            <person name="Colombi E."/>
            <person name="Ramsay J.P."/>
            <person name="Terpolilli J."/>
        </authorList>
    </citation>
    <scope>NUCLEOTIDE SEQUENCE</scope>
    <source>
        <strain evidence="3">WSM1592</strain>
        <plasmid evidence="3">pWSM1592_3</plasmid>
    </source>
</reference>
<dbReference type="SUPFAM" id="SSF51283">
    <property type="entry name" value="dUTPase-like"/>
    <property type="match status" value="1"/>
</dbReference>
<evidence type="ECO:0000256" key="1">
    <source>
        <dbReference type="ARBA" id="ARBA00022801"/>
    </source>
</evidence>
<gene>
    <name evidence="3" type="primary">dcd</name>
    <name evidence="3" type="ORF">N2599_37185</name>
</gene>
<dbReference type="PANTHER" id="PTHR42680">
    <property type="entry name" value="DCTP DEAMINASE"/>
    <property type="match status" value="1"/>
</dbReference>
<proteinExistence type="predicted"/>
<evidence type="ECO:0000313" key="3">
    <source>
        <dbReference type="EMBL" id="UWU19476.1"/>
    </source>
</evidence>
<evidence type="ECO:0000313" key="4">
    <source>
        <dbReference type="Proteomes" id="UP001060123"/>
    </source>
</evidence>
<keyword evidence="1 3" id="KW-0378">Hydrolase</keyword>
<name>A0ABY5XZJ5_RHISU</name>
<dbReference type="Gene3D" id="2.70.40.10">
    <property type="match status" value="1"/>
</dbReference>
<dbReference type="InterPro" id="IPR033704">
    <property type="entry name" value="dUTPase_trimeric"/>
</dbReference>
<dbReference type="Proteomes" id="UP001060123">
    <property type="component" value="Plasmid pWSM1592_3"/>
</dbReference>
<dbReference type="InterPro" id="IPR036157">
    <property type="entry name" value="dUTPase-like_sf"/>
</dbReference>
<dbReference type="Pfam" id="PF22769">
    <property type="entry name" value="DCD"/>
    <property type="match status" value="1"/>
</dbReference>
<keyword evidence="4" id="KW-1185">Reference proteome</keyword>
<dbReference type="GO" id="GO:0008829">
    <property type="term" value="F:dCTP deaminase activity"/>
    <property type="evidence" value="ECO:0007669"/>
    <property type="project" value="UniProtKB-EC"/>
</dbReference>
<dbReference type="CDD" id="cd07557">
    <property type="entry name" value="trimeric_dUTPase"/>
    <property type="match status" value="1"/>
</dbReference>
<dbReference type="InterPro" id="IPR011962">
    <property type="entry name" value="dCTP_deaminase"/>
</dbReference>
<keyword evidence="3" id="KW-0614">Plasmid</keyword>
<organism evidence="3 4">
    <name type="scientific">Rhizobium sullae</name>
    <name type="common">Rhizobium hedysari</name>
    <dbReference type="NCBI Taxonomy" id="50338"/>
    <lineage>
        <taxon>Bacteria</taxon>
        <taxon>Pseudomonadati</taxon>
        <taxon>Pseudomonadota</taxon>
        <taxon>Alphaproteobacteria</taxon>
        <taxon>Hyphomicrobiales</taxon>
        <taxon>Rhizobiaceae</taxon>
        <taxon>Rhizobium/Agrobacterium group</taxon>
        <taxon>Rhizobium</taxon>
    </lineage>
</organism>
<keyword evidence="2" id="KW-0546">Nucleotide metabolism</keyword>
<dbReference type="PANTHER" id="PTHR42680:SF3">
    <property type="entry name" value="DCTP DEAMINASE"/>
    <property type="match status" value="1"/>
</dbReference>
<evidence type="ECO:0000256" key="2">
    <source>
        <dbReference type="ARBA" id="ARBA00023080"/>
    </source>
</evidence>
<protein>
    <submittedName>
        <fullName evidence="3">dCTP deaminase</fullName>
        <ecNumber evidence="3">3.5.4.13</ecNumber>
    </submittedName>
</protein>